<keyword evidence="3" id="KW-1185">Reference proteome</keyword>
<evidence type="ECO:0000313" key="2">
    <source>
        <dbReference type="EMBL" id="CAG8790112.1"/>
    </source>
</evidence>
<proteinExistence type="predicted"/>
<dbReference type="EMBL" id="CAJVPZ010060360">
    <property type="protein sequence ID" value="CAG8790112.1"/>
    <property type="molecule type" value="Genomic_DNA"/>
</dbReference>
<comment type="caution">
    <text evidence="2">The sequence shown here is derived from an EMBL/GenBank/DDBJ whole genome shotgun (WGS) entry which is preliminary data.</text>
</comment>
<evidence type="ECO:0000256" key="1">
    <source>
        <dbReference type="SAM" id="MobiDB-lite"/>
    </source>
</evidence>
<accession>A0A9N9JNG9</accession>
<organism evidence="2 3">
    <name type="scientific">Racocetra fulgida</name>
    <dbReference type="NCBI Taxonomy" id="60492"/>
    <lineage>
        <taxon>Eukaryota</taxon>
        <taxon>Fungi</taxon>
        <taxon>Fungi incertae sedis</taxon>
        <taxon>Mucoromycota</taxon>
        <taxon>Glomeromycotina</taxon>
        <taxon>Glomeromycetes</taxon>
        <taxon>Diversisporales</taxon>
        <taxon>Gigasporaceae</taxon>
        <taxon>Racocetra</taxon>
    </lineage>
</organism>
<gene>
    <name evidence="2" type="ORF">RFULGI_LOCUS16659</name>
</gene>
<feature type="non-terminal residue" evidence="2">
    <location>
        <position position="85"/>
    </location>
</feature>
<feature type="non-terminal residue" evidence="2">
    <location>
        <position position="1"/>
    </location>
</feature>
<sequence length="85" mass="9632">EDTSTTTTPPVAGPSFSSYNDFLNNKVGEDQHMMAVDSREEDHQVIMMEKFQTNEDNFRTKSIIIETEENSEVMIECGGVKINNK</sequence>
<feature type="region of interest" description="Disordered" evidence="1">
    <location>
        <begin position="1"/>
        <end position="23"/>
    </location>
</feature>
<dbReference type="AlphaFoldDB" id="A0A9N9JNG9"/>
<protein>
    <submittedName>
        <fullName evidence="2">19120_t:CDS:1</fullName>
    </submittedName>
</protein>
<name>A0A9N9JNG9_9GLOM</name>
<evidence type="ECO:0000313" key="3">
    <source>
        <dbReference type="Proteomes" id="UP000789396"/>
    </source>
</evidence>
<dbReference type="Proteomes" id="UP000789396">
    <property type="component" value="Unassembled WGS sequence"/>
</dbReference>
<reference evidence="2" key="1">
    <citation type="submission" date="2021-06" db="EMBL/GenBank/DDBJ databases">
        <authorList>
            <person name="Kallberg Y."/>
            <person name="Tangrot J."/>
            <person name="Rosling A."/>
        </authorList>
    </citation>
    <scope>NUCLEOTIDE SEQUENCE</scope>
    <source>
        <strain evidence="2">IN212</strain>
    </source>
</reference>